<sequence>MQPQTNNNETHATEGQGTESLPMEYIDRKDKCQGIYKFPSAIVYDFNKYVLIKDEFEDVYRFSTVCGSYCCTFPFLFLNKYRNLFFPEIKYSDVLESMHAPPFTI</sequence>
<keyword evidence="3" id="KW-1185">Reference proteome</keyword>
<gene>
    <name evidence="2" type="ORF">M9Y10_006042</name>
</gene>
<feature type="region of interest" description="Disordered" evidence="1">
    <location>
        <begin position="1"/>
        <end position="22"/>
    </location>
</feature>
<accession>A0ABR2JE55</accession>
<organism evidence="2 3">
    <name type="scientific">Tritrichomonas musculus</name>
    <dbReference type="NCBI Taxonomy" id="1915356"/>
    <lineage>
        <taxon>Eukaryota</taxon>
        <taxon>Metamonada</taxon>
        <taxon>Parabasalia</taxon>
        <taxon>Tritrichomonadida</taxon>
        <taxon>Tritrichomonadidae</taxon>
        <taxon>Tritrichomonas</taxon>
    </lineage>
</organism>
<evidence type="ECO:0000313" key="3">
    <source>
        <dbReference type="Proteomes" id="UP001470230"/>
    </source>
</evidence>
<dbReference type="Proteomes" id="UP001470230">
    <property type="component" value="Unassembled WGS sequence"/>
</dbReference>
<evidence type="ECO:0000256" key="1">
    <source>
        <dbReference type="SAM" id="MobiDB-lite"/>
    </source>
</evidence>
<name>A0ABR2JE55_9EUKA</name>
<proteinExistence type="predicted"/>
<protein>
    <submittedName>
        <fullName evidence="2">Uncharacterized protein</fullName>
    </submittedName>
</protein>
<comment type="caution">
    <text evidence="2">The sequence shown here is derived from an EMBL/GenBank/DDBJ whole genome shotgun (WGS) entry which is preliminary data.</text>
</comment>
<evidence type="ECO:0000313" key="2">
    <source>
        <dbReference type="EMBL" id="KAK8875867.1"/>
    </source>
</evidence>
<feature type="compositionally biased region" description="Polar residues" evidence="1">
    <location>
        <begin position="1"/>
        <end position="19"/>
    </location>
</feature>
<reference evidence="2 3" key="1">
    <citation type="submission" date="2024-04" db="EMBL/GenBank/DDBJ databases">
        <title>Tritrichomonas musculus Genome.</title>
        <authorList>
            <person name="Alves-Ferreira E."/>
            <person name="Grigg M."/>
            <person name="Lorenzi H."/>
            <person name="Galac M."/>
        </authorList>
    </citation>
    <scope>NUCLEOTIDE SEQUENCE [LARGE SCALE GENOMIC DNA]</scope>
    <source>
        <strain evidence="2 3">EAF2021</strain>
    </source>
</reference>
<dbReference type="EMBL" id="JAPFFF010000012">
    <property type="protein sequence ID" value="KAK8875867.1"/>
    <property type="molecule type" value="Genomic_DNA"/>
</dbReference>